<dbReference type="FunFam" id="1.10.10.60:FF:000404">
    <property type="entry name" value="Transcription factor MYB97"/>
    <property type="match status" value="1"/>
</dbReference>
<evidence type="ECO:0000256" key="5">
    <source>
        <dbReference type="ARBA" id="ARBA00023159"/>
    </source>
</evidence>
<feature type="domain" description="Myb-like" evidence="10">
    <location>
        <begin position="66"/>
        <end position="118"/>
    </location>
</feature>
<dbReference type="PROSITE" id="PS50090">
    <property type="entry name" value="MYB_LIKE"/>
    <property type="match status" value="2"/>
</dbReference>
<keyword evidence="3" id="KW-0805">Transcription regulation</keyword>
<dbReference type="PANTHER" id="PTHR47995">
    <property type="entry name" value="TRANSCRIPTION FACTOR MYB33-RELATED"/>
    <property type="match status" value="1"/>
</dbReference>
<evidence type="ECO:0000256" key="4">
    <source>
        <dbReference type="ARBA" id="ARBA00023125"/>
    </source>
</evidence>
<dbReference type="CDD" id="cd00167">
    <property type="entry name" value="SANT"/>
    <property type="match status" value="2"/>
</dbReference>
<dbReference type="AlphaFoldDB" id="A0AAW2Y087"/>
<evidence type="ECO:0000259" key="11">
    <source>
        <dbReference type="PROSITE" id="PS51294"/>
    </source>
</evidence>
<dbReference type="SMART" id="SM00717">
    <property type="entry name" value="SANT"/>
    <property type="match status" value="2"/>
</dbReference>
<dbReference type="FunFam" id="1.10.10.60:FF:000001">
    <property type="entry name" value="MYB-related transcription factor"/>
    <property type="match status" value="1"/>
</dbReference>
<comment type="subcellular location">
    <subcellularLocation>
        <location evidence="1">Nucleus</location>
    </subcellularLocation>
</comment>
<dbReference type="SUPFAM" id="SSF46689">
    <property type="entry name" value="Homeodomain-like"/>
    <property type="match status" value="1"/>
</dbReference>
<comment type="function">
    <text evidence="8">Transcription factor.</text>
</comment>
<organism evidence="12">
    <name type="scientific">Sesamum latifolium</name>
    <dbReference type="NCBI Taxonomy" id="2727402"/>
    <lineage>
        <taxon>Eukaryota</taxon>
        <taxon>Viridiplantae</taxon>
        <taxon>Streptophyta</taxon>
        <taxon>Embryophyta</taxon>
        <taxon>Tracheophyta</taxon>
        <taxon>Spermatophyta</taxon>
        <taxon>Magnoliopsida</taxon>
        <taxon>eudicotyledons</taxon>
        <taxon>Gunneridae</taxon>
        <taxon>Pentapetalae</taxon>
        <taxon>asterids</taxon>
        <taxon>lamiids</taxon>
        <taxon>Lamiales</taxon>
        <taxon>Pedaliaceae</taxon>
        <taxon>Sesamum</taxon>
    </lineage>
</organism>
<evidence type="ECO:0000256" key="3">
    <source>
        <dbReference type="ARBA" id="ARBA00023015"/>
    </source>
</evidence>
<sequence length="466" mass="51069">MLSWVDHYKSYMTVAGLPSFEFDDVTSESFKAMSMTSGSNERIMPKNGVDSPPADDANSGGYVGGSVPLKKGPWTSAEDAILVEYVTKHGEGNWNAVQKHSGLARCGKSCRLRWANHLRPDLKKGAFSPEEERLIIELHAKMGNKWARMAAELPGRTDNEIKNYWNTRIKRRQRAGLPIYPPDISLRPSNENQQSDDISSFSSGDSHYPDFMPVNNFEIPAVEFKNLELNQQLYPPALLDIPPTGLLDVPTSSLLAQGLHSSYPSKRLRGQNHCSQIAQSFINSSAYDHTPPSSVLSGSHAILNGNPSSSEPDWAMKLELPSLQTQVGGWGSPSSPLPNLESVDTLIQTPPTEHTLSYDYPPRNSGLLDAVLYESQTMKQPNESTPTNGNSFDEPQSAGTIPGCKVEATMQSDNMAETTNKMIFSMPDMFPASDCYSPSEGPTMGHSLLKDAIGTLLVDDLSRDCT</sequence>
<proteinExistence type="predicted"/>
<reference evidence="12" key="1">
    <citation type="submission" date="2020-06" db="EMBL/GenBank/DDBJ databases">
        <authorList>
            <person name="Li T."/>
            <person name="Hu X."/>
            <person name="Zhang T."/>
            <person name="Song X."/>
            <person name="Zhang H."/>
            <person name="Dai N."/>
            <person name="Sheng W."/>
            <person name="Hou X."/>
            <person name="Wei L."/>
        </authorList>
    </citation>
    <scope>NUCLEOTIDE SEQUENCE</scope>
    <source>
        <strain evidence="12">KEN1</strain>
        <tissue evidence="12">Leaf</tissue>
    </source>
</reference>
<feature type="domain" description="HTH myb-type" evidence="11">
    <location>
        <begin position="66"/>
        <end position="118"/>
    </location>
</feature>
<dbReference type="GO" id="GO:0003700">
    <property type="term" value="F:DNA-binding transcription factor activity"/>
    <property type="evidence" value="ECO:0007669"/>
    <property type="project" value="UniProtKB-ARBA"/>
</dbReference>
<evidence type="ECO:0000256" key="6">
    <source>
        <dbReference type="ARBA" id="ARBA00023163"/>
    </source>
</evidence>
<keyword evidence="6" id="KW-0804">Transcription</keyword>
<evidence type="ECO:0000256" key="8">
    <source>
        <dbReference type="ARBA" id="ARBA00057804"/>
    </source>
</evidence>
<keyword evidence="7" id="KW-0539">Nucleus</keyword>
<comment type="caution">
    <text evidence="12">The sequence shown here is derived from an EMBL/GenBank/DDBJ whole genome shotgun (WGS) entry which is preliminary data.</text>
</comment>
<dbReference type="InterPro" id="IPR017930">
    <property type="entry name" value="Myb_dom"/>
</dbReference>
<dbReference type="InterPro" id="IPR009057">
    <property type="entry name" value="Homeodomain-like_sf"/>
</dbReference>
<evidence type="ECO:0000313" key="12">
    <source>
        <dbReference type="EMBL" id="KAL0459062.1"/>
    </source>
</evidence>
<dbReference type="GO" id="GO:0003677">
    <property type="term" value="F:DNA binding"/>
    <property type="evidence" value="ECO:0007669"/>
    <property type="project" value="UniProtKB-KW"/>
</dbReference>
<dbReference type="GO" id="GO:0048235">
    <property type="term" value="P:pollen sperm cell differentiation"/>
    <property type="evidence" value="ECO:0007669"/>
    <property type="project" value="UniProtKB-ARBA"/>
</dbReference>
<dbReference type="GO" id="GO:0090406">
    <property type="term" value="C:pollen tube"/>
    <property type="evidence" value="ECO:0007669"/>
    <property type="project" value="UniProtKB-ARBA"/>
</dbReference>
<dbReference type="GO" id="GO:0005634">
    <property type="term" value="C:nucleus"/>
    <property type="evidence" value="ECO:0007669"/>
    <property type="project" value="UniProtKB-SubCell"/>
</dbReference>
<evidence type="ECO:0000259" key="10">
    <source>
        <dbReference type="PROSITE" id="PS50090"/>
    </source>
</evidence>
<name>A0AAW2Y087_9LAMI</name>
<dbReference type="PROSITE" id="PS51294">
    <property type="entry name" value="HTH_MYB"/>
    <property type="match status" value="2"/>
</dbReference>
<reference evidence="12" key="2">
    <citation type="journal article" date="2024" name="Plant">
        <title>Genomic evolution and insights into agronomic trait innovations of Sesamum species.</title>
        <authorList>
            <person name="Miao H."/>
            <person name="Wang L."/>
            <person name="Qu L."/>
            <person name="Liu H."/>
            <person name="Sun Y."/>
            <person name="Le M."/>
            <person name="Wang Q."/>
            <person name="Wei S."/>
            <person name="Zheng Y."/>
            <person name="Lin W."/>
            <person name="Duan Y."/>
            <person name="Cao H."/>
            <person name="Xiong S."/>
            <person name="Wang X."/>
            <person name="Wei L."/>
            <person name="Li C."/>
            <person name="Ma Q."/>
            <person name="Ju M."/>
            <person name="Zhao R."/>
            <person name="Li G."/>
            <person name="Mu C."/>
            <person name="Tian Q."/>
            <person name="Mei H."/>
            <person name="Zhang T."/>
            <person name="Gao T."/>
            <person name="Zhang H."/>
        </authorList>
    </citation>
    <scope>NUCLEOTIDE SEQUENCE</scope>
    <source>
        <strain evidence="12">KEN1</strain>
    </source>
</reference>
<feature type="region of interest" description="Disordered" evidence="9">
    <location>
        <begin position="179"/>
        <end position="203"/>
    </location>
</feature>
<dbReference type="GO" id="GO:0080092">
    <property type="term" value="P:regulation of pollen tube growth"/>
    <property type="evidence" value="ECO:0007669"/>
    <property type="project" value="UniProtKB-ARBA"/>
</dbReference>
<evidence type="ECO:0000256" key="7">
    <source>
        <dbReference type="ARBA" id="ARBA00023242"/>
    </source>
</evidence>
<keyword evidence="2" id="KW-0677">Repeat</keyword>
<evidence type="ECO:0000256" key="9">
    <source>
        <dbReference type="SAM" id="MobiDB-lite"/>
    </source>
</evidence>
<keyword evidence="4" id="KW-0238">DNA-binding</keyword>
<feature type="domain" description="Myb-like" evidence="10">
    <location>
        <begin position="119"/>
        <end position="169"/>
    </location>
</feature>
<evidence type="ECO:0000256" key="2">
    <source>
        <dbReference type="ARBA" id="ARBA00022737"/>
    </source>
</evidence>
<dbReference type="Pfam" id="PF00249">
    <property type="entry name" value="Myb_DNA-binding"/>
    <property type="match status" value="2"/>
</dbReference>
<keyword evidence="5" id="KW-0010">Activator</keyword>
<evidence type="ECO:0000256" key="1">
    <source>
        <dbReference type="ARBA" id="ARBA00004123"/>
    </source>
</evidence>
<protein>
    <submittedName>
        <fullName evidence="12">Transcription factor GAMYB</fullName>
    </submittedName>
</protein>
<dbReference type="InterPro" id="IPR001005">
    <property type="entry name" value="SANT/Myb"/>
</dbReference>
<dbReference type="Gene3D" id="1.10.10.60">
    <property type="entry name" value="Homeodomain-like"/>
    <property type="match status" value="2"/>
</dbReference>
<gene>
    <name evidence="12" type="ORF">Slati_0533400</name>
</gene>
<feature type="domain" description="HTH myb-type" evidence="11">
    <location>
        <begin position="119"/>
        <end position="173"/>
    </location>
</feature>
<feature type="region of interest" description="Disordered" evidence="9">
    <location>
        <begin position="36"/>
        <end position="62"/>
    </location>
</feature>
<dbReference type="PANTHER" id="PTHR47995:SF18">
    <property type="entry name" value="TRANSCRIPTION FACTOR MYB65"/>
    <property type="match status" value="1"/>
</dbReference>
<dbReference type="EMBL" id="JACGWN010000002">
    <property type="protein sequence ID" value="KAL0459062.1"/>
    <property type="molecule type" value="Genomic_DNA"/>
</dbReference>
<accession>A0AAW2Y087</accession>